<dbReference type="OrthoDB" id="2789670at2759"/>
<keyword evidence="5 9" id="KW-0479">Metal-binding</keyword>
<dbReference type="SUPFAM" id="SSF48264">
    <property type="entry name" value="Cytochrome P450"/>
    <property type="match status" value="1"/>
</dbReference>
<evidence type="ECO:0000256" key="10">
    <source>
        <dbReference type="RuleBase" id="RU000461"/>
    </source>
</evidence>
<dbReference type="Pfam" id="PF00067">
    <property type="entry name" value="p450"/>
    <property type="match status" value="1"/>
</dbReference>
<evidence type="ECO:0000256" key="4">
    <source>
        <dbReference type="ARBA" id="ARBA00022617"/>
    </source>
</evidence>
<evidence type="ECO:0000256" key="2">
    <source>
        <dbReference type="ARBA" id="ARBA00005179"/>
    </source>
</evidence>
<dbReference type="InterPro" id="IPR017972">
    <property type="entry name" value="Cyt_P450_CS"/>
</dbReference>
<organism evidence="11 12">
    <name type="scientific">Rhizopogon vinicolor AM-OR11-026</name>
    <dbReference type="NCBI Taxonomy" id="1314800"/>
    <lineage>
        <taxon>Eukaryota</taxon>
        <taxon>Fungi</taxon>
        <taxon>Dikarya</taxon>
        <taxon>Basidiomycota</taxon>
        <taxon>Agaricomycotina</taxon>
        <taxon>Agaricomycetes</taxon>
        <taxon>Agaricomycetidae</taxon>
        <taxon>Boletales</taxon>
        <taxon>Suillineae</taxon>
        <taxon>Rhizopogonaceae</taxon>
        <taxon>Rhizopogon</taxon>
    </lineage>
</organism>
<feature type="binding site" description="axial binding residue" evidence="9">
    <location>
        <position position="444"/>
    </location>
    <ligand>
        <name>heme</name>
        <dbReference type="ChEBI" id="CHEBI:30413"/>
    </ligand>
    <ligandPart>
        <name>Fe</name>
        <dbReference type="ChEBI" id="CHEBI:18248"/>
    </ligandPart>
</feature>
<dbReference type="PANTHER" id="PTHR46300">
    <property type="entry name" value="P450, PUTATIVE (EUROFUNG)-RELATED-RELATED"/>
    <property type="match status" value="1"/>
</dbReference>
<proteinExistence type="inferred from homology"/>
<evidence type="ECO:0000313" key="11">
    <source>
        <dbReference type="EMBL" id="OAX37629.1"/>
    </source>
</evidence>
<dbReference type="Proteomes" id="UP000092154">
    <property type="component" value="Unassembled WGS sequence"/>
</dbReference>
<evidence type="ECO:0000256" key="3">
    <source>
        <dbReference type="ARBA" id="ARBA00010617"/>
    </source>
</evidence>
<dbReference type="GO" id="GO:0016705">
    <property type="term" value="F:oxidoreductase activity, acting on paired donors, with incorporation or reduction of molecular oxygen"/>
    <property type="evidence" value="ECO:0007669"/>
    <property type="project" value="InterPro"/>
</dbReference>
<comment type="similarity">
    <text evidence="3 10">Belongs to the cytochrome P450 family.</text>
</comment>
<dbReference type="PROSITE" id="PS00086">
    <property type="entry name" value="CYTOCHROME_P450"/>
    <property type="match status" value="1"/>
</dbReference>
<evidence type="ECO:0000256" key="8">
    <source>
        <dbReference type="ARBA" id="ARBA00023033"/>
    </source>
</evidence>
<dbReference type="InterPro" id="IPR050364">
    <property type="entry name" value="Cytochrome_P450_fung"/>
</dbReference>
<evidence type="ECO:0000256" key="7">
    <source>
        <dbReference type="ARBA" id="ARBA00023004"/>
    </source>
</evidence>
<keyword evidence="6 10" id="KW-0560">Oxidoreductase</keyword>
<dbReference type="AlphaFoldDB" id="A0A1B7MYE2"/>
<evidence type="ECO:0000313" key="12">
    <source>
        <dbReference type="Proteomes" id="UP000092154"/>
    </source>
</evidence>
<sequence length="519" mass="58344">MWDPMTSGLEAFLVASAIGFALRSYFGKPKLPHGVQYAPGPTPLPVLGNALAVDASAPWVTYKQWGSQYGDLVYFRLFGQDNIVINSEKIARDLLETRSQNYSDRPEIVTNQLFGADYNTAFMRYNSRWRLQRKMLHQSFRQDAVISFRPMQAAKTHELLLNLLEDPAGYVKHLEVHSGSIIMAAVYSYEASRRNDYLIGLVKETLDVVLKELRPEIAAIFGAFPFLLRLPAWFPGMRLKRVAPLARRLGVETVEQPFAHTEKGLATGTVSPCMVADHLQEIDDDDNDSAWQKKALKESAATAYGAGTETTAGVLMNFVLAMILYPEIQEKAHDLIEKVVGTKRLPTFEDRASLTYIDAIFRECLRWRPMFPLAIMHAAVESDVYNGHYIPKGVTITPNVWAMCQNEEKYPNPDTFNPDRFLNPDGTLTNDTVSIAWGFGRRICPGRYLAEGSLWSAMTCILAVYKFSNAKDETGKEIEIEPKWHGGITMRPVDFPCSITPRNAGMDFQALQDLIKVSV</sequence>
<dbReference type="GO" id="GO:0020037">
    <property type="term" value="F:heme binding"/>
    <property type="evidence" value="ECO:0007669"/>
    <property type="project" value="InterPro"/>
</dbReference>
<dbReference type="InterPro" id="IPR036396">
    <property type="entry name" value="Cyt_P450_sf"/>
</dbReference>
<dbReference type="InParanoid" id="A0A1B7MYE2"/>
<keyword evidence="4 9" id="KW-0349">Heme</keyword>
<dbReference type="PRINTS" id="PR00385">
    <property type="entry name" value="P450"/>
</dbReference>
<keyword evidence="8 10" id="KW-0503">Monooxygenase</keyword>
<dbReference type="PANTHER" id="PTHR46300:SF7">
    <property type="entry name" value="P450, PUTATIVE (EUROFUNG)-RELATED"/>
    <property type="match status" value="1"/>
</dbReference>
<keyword evidence="7 9" id="KW-0408">Iron</keyword>
<dbReference type="STRING" id="1314800.A0A1B7MYE2"/>
<accession>A0A1B7MYE2</accession>
<comment type="pathway">
    <text evidence="2">Secondary metabolite biosynthesis.</text>
</comment>
<dbReference type="PRINTS" id="PR00463">
    <property type="entry name" value="EP450I"/>
</dbReference>
<dbReference type="GO" id="GO:0005506">
    <property type="term" value="F:iron ion binding"/>
    <property type="evidence" value="ECO:0007669"/>
    <property type="project" value="InterPro"/>
</dbReference>
<dbReference type="InterPro" id="IPR001128">
    <property type="entry name" value="Cyt_P450"/>
</dbReference>
<comment type="cofactor">
    <cofactor evidence="1 9">
        <name>heme</name>
        <dbReference type="ChEBI" id="CHEBI:30413"/>
    </cofactor>
</comment>
<dbReference type="EMBL" id="KV448340">
    <property type="protein sequence ID" value="OAX37629.1"/>
    <property type="molecule type" value="Genomic_DNA"/>
</dbReference>
<gene>
    <name evidence="11" type="ORF">K503DRAFT_850367</name>
</gene>
<evidence type="ECO:0000256" key="1">
    <source>
        <dbReference type="ARBA" id="ARBA00001971"/>
    </source>
</evidence>
<keyword evidence="12" id="KW-1185">Reference proteome</keyword>
<evidence type="ECO:0000256" key="6">
    <source>
        <dbReference type="ARBA" id="ARBA00023002"/>
    </source>
</evidence>
<name>A0A1B7MYE2_9AGAM</name>
<protein>
    <submittedName>
        <fullName evidence="11">Cytochrome P450</fullName>
    </submittedName>
</protein>
<dbReference type="Gene3D" id="1.10.630.10">
    <property type="entry name" value="Cytochrome P450"/>
    <property type="match status" value="1"/>
</dbReference>
<evidence type="ECO:0000256" key="9">
    <source>
        <dbReference type="PIRSR" id="PIRSR602401-1"/>
    </source>
</evidence>
<dbReference type="CDD" id="cd11065">
    <property type="entry name" value="CYP64-like"/>
    <property type="match status" value="1"/>
</dbReference>
<evidence type="ECO:0000256" key="5">
    <source>
        <dbReference type="ARBA" id="ARBA00022723"/>
    </source>
</evidence>
<reference evidence="11 12" key="1">
    <citation type="submission" date="2016-06" db="EMBL/GenBank/DDBJ databases">
        <title>Comparative genomics of the ectomycorrhizal sister species Rhizopogon vinicolor and Rhizopogon vesiculosus (Basidiomycota: Boletales) reveals a divergence of the mating type B locus.</title>
        <authorList>
            <consortium name="DOE Joint Genome Institute"/>
            <person name="Mujic A.B."/>
            <person name="Kuo A."/>
            <person name="Tritt A."/>
            <person name="Lipzen A."/>
            <person name="Chen C."/>
            <person name="Johnson J."/>
            <person name="Sharma A."/>
            <person name="Barry K."/>
            <person name="Grigoriev I.V."/>
            <person name="Spatafora J.W."/>
        </authorList>
    </citation>
    <scope>NUCLEOTIDE SEQUENCE [LARGE SCALE GENOMIC DNA]</scope>
    <source>
        <strain evidence="11 12">AM-OR11-026</strain>
    </source>
</reference>
<dbReference type="GO" id="GO:0004497">
    <property type="term" value="F:monooxygenase activity"/>
    <property type="evidence" value="ECO:0007669"/>
    <property type="project" value="UniProtKB-KW"/>
</dbReference>
<dbReference type="InterPro" id="IPR002401">
    <property type="entry name" value="Cyt_P450_E_grp-I"/>
</dbReference>